<dbReference type="Proteomes" id="UP000184533">
    <property type="component" value="Unassembled WGS sequence"/>
</dbReference>
<dbReference type="Gene3D" id="3.40.30.10">
    <property type="entry name" value="Glutaredoxin"/>
    <property type="match status" value="1"/>
</dbReference>
<dbReference type="InterPro" id="IPR036249">
    <property type="entry name" value="Thioredoxin-like_sf"/>
</dbReference>
<name>A0A1M5BFU4_9HYPH</name>
<dbReference type="SUPFAM" id="SSF52833">
    <property type="entry name" value="Thioredoxin-like"/>
    <property type="match status" value="1"/>
</dbReference>
<evidence type="ECO:0008006" key="3">
    <source>
        <dbReference type="Google" id="ProtNLM"/>
    </source>
</evidence>
<dbReference type="Pfam" id="PF06999">
    <property type="entry name" value="Suc_Fer-like"/>
    <property type="match status" value="1"/>
</dbReference>
<dbReference type="RefSeq" id="WP_052950757.1">
    <property type="nucleotide sequence ID" value="NZ_FQVC01000007.1"/>
</dbReference>
<reference evidence="1 2" key="1">
    <citation type="submission" date="2016-11" db="EMBL/GenBank/DDBJ databases">
        <authorList>
            <person name="Jaros S."/>
            <person name="Januszkiewicz K."/>
            <person name="Wedrychowicz H."/>
        </authorList>
    </citation>
    <scope>NUCLEOTIDE SEQUENCE [LARGE SCALE GENOMIC DNA]</scope>
    <source>
        <strain evidence="1 2">DSM 17137</strain>
    </source>
</reference>
<organism evidence="1 2">
    <name type="scientific">Devosia limi DSM 17137</name>
    <dbReference type="NCBI Taxonomy" id="1121477"/>
    <lineage>
        <taxon>Bacteria</taxon>
        <taxon>Pseudomonadati</taxon>
        <taxon>Pseudomonadota</taxon>
        <taxon>Alphaproteobacteria</taxon>
        <taxon>Hyphomicrobiales</taxon>
        <taxon>Devosiaceae</taxon>
        <taxon>Devosia</taxon>
    </lineage>
</organism>
<accession>A0A1M5BFU4</accession>
<dbReference type="AlphaFoldDB" id="A0A1M5BFU4"/>
<sequence length="300" mass="32267">MAKHVFCRELSLERGEPLPGTGNVAQRSMLVAWPRGKWRLPRFESVDMGPALADAIRLAMRAGIHVALVDRVGETGTLPQLQADGIAADFDSEIELAAAITRLTAGEPLVGRADPRKVILCCTDSRRDACCARFGFATYKALVAAADPETFHIVQATHIGGCRFAASLVLLPQRQRYGRVEPEQAVEFLATLAAGQIYLPAYRGRAGLPETAQVAEHAAMVWADANGLGQDNVRMPDIVWPAAVLDGDELSVTVTAGDAPLQVHLRAEIAPMHGNCEALVDGDDAKMTPRWRLAAIHPLA</sequence>
<proteinExistence type="predicted"/>
<evidence type="ECO:0000313" key="2">
    <source>
        <dbReference type="Proteomes" id="UP000184533"/>
    </source>
</evidence>
<evidence type="ECO:0000313" key="1">
    <source>
        <dbReference type="EMBL" id="SHF41052.1"/>
    </source>
</evidence>
<gene>
    <name evidence="1" type="ORF">SAMN02745223_02569</name>
</gene>
<dbReference type="OrthoDB" id="3399139at2"/>
<dbReference type="InterPro" id="IPR009737">
    <property type="entry name" value="Aim32/Apd1-like"/>
</dbReference>
<dbReference type="EMBL" id="FQVC01000007">
    <property type="protein sequence ID" value="SHF41052.1"/>
    <property type="molecule type" value="Genomic_DNA"/>
</dbReference>
<protein>
    <recommendedName>
        <fullName evidence="3">Sucrase ferredoxin</fullName>
    </recommendedName>
</protein>